<dbReference type="Proteomes" id="UP001416858">
    <property type="component" value="Unassembled WGS sequence"/>
</dbReference>
<proteinExistence type="predicted"/>
<organism evidence="1 2">
    <name type="scientific">Novipirellula caenicola</name>
    <dbReference type="NCBI Taxonomy" id="1536901"/>
    <lineage>
        <taxon>Bacteria</taxon>
        <taxon>Pseudomonadati</taxon>
        <taxon>Planctomycetota</taxon>
        <taxon>Planctomycetia</taxon>
        <taxon>Pirellulales</taxon>
        <taxon>Pirellulaceae</taxon>
        <taxon>Novipirellula</taxon>
    </lineage>
</organism>
<gene>
    <name evidence="1" type="ORF">Rcae01_05559</name>
</gene>
<keyword evidence="2" id="KW-1185">Reference proteome</keyword>
<dbReference type="EMBL" id="BAABRO010000018">
    <property type="protein sequence ID" value="GAA5510053.1"/>
    <property type="molecule type" value="Genomic_DNA"/>
</dbReference>
<evidence type="ECO:0000313" key="2">
    <source>
        <dbReference type="Proteomes" id="UP001416858"/>
    </source>
</evidence>
<comment type="caution">
    <text evidence="1">The sequence shown here is derived from an EMBL/GenBank/DDBJ whole genome shotgun (WGS) entry which is preliminary data.</text>
</comment>
<name>A0ABP9W2B8_9BACT</name>
<accession>A0ABP9W2B8</accession>
<protein>
    <submittedName>
        <fullName evidence="1">Uncharacterized protein</fullName>
    </submittedName>
</protein>
<dbReference type="RefSeq" id="WP_345687649.1">
    <property type="nucleotide sequence ID" value="NZ_BAABRO010000018.1"/>
</dbReference>
<sequence length="208" mass="22736">MKSPATIIGGDPNAGREETIADDRTHRIIGFASPTDRFVPLLNALDRARDMLAATAVWQEIADASHIYYDALPPASPGPDYSRTQIENLRPLAILWHEVHGGFRLAVATADACTPIASGRMVIQIELNVPAEHANNPTAVGRWVMDLIGRLIRSYDSNSPGLWELANTPGYLPLVSIDVDAYIRTSKKEVVSLGDAVVFDLTLTWGHR</sequence>
<evidence type="ECO:0000313" key="1">
    <source>
        <dbReference type="EMBL" id="GAA5510053.1"/>
    </source>
</evidence>
<reference evidence="1 2" key="1">
    <citation type="submission" date="2024-02" db="EMBL/GenBank/DDBJ databases">
        <title>Rhodopirellula caenicola NBRC 110016.</title>
        <authorList>
            <person name="Ichikawa N."/>
            <person name="Katano-Makiyama Y."/>
            <person name="Hidaka K."/>
        </authorList>
    </citation>
    <scope>NUCLEOTIDE SEQUENCE [LARGE SCALE GENOMIC DNA]</scope>
    <source>
        <strain evidence="1 2">NBRC 110016</strain>
    </source>
</reference>